<dbReference type="SUPFAM" id="SSF53756">
    <property type="entry name" value="UDP-Glycosyltransferase/glycogen phosphorylase"/>
    <property type="match status" value="1"/>
</dbReference>
<dbReference type="InterPro" id="IPR001296">
    <property type="entry name" value="Glyco_trans_1"/>
</dbReference>
<evidence type="ECO:0000259" key="3">
    <source>
        <dbReference type="Pfam" id="PF00534"/>
    </source>
</evidence>
<dbReference type="GO" id="GO:0016757">
    <property type="term" value="F:glycosyltransferase activity"/>
    <property type="evidence" value="ECO:0007669"/>
    <property type="project" value="UniProtKB-KW"/>
</dbReference>
<dbReference type="Pfam" id="PF00534">
    <property type="entry name" value="Glycos_transf_1"/>
    <property type="match status" value="1"/>
</dbReference>
<keyword evidence="1" id="KW-0808">Transferase</keyword>
<dbReference type="Gene3D" id="3.40.50.2000">
    <property type="entry name" value="Glycogen Phosphorylase B"/>
    <property type="match status" value="2"/>
</dbReference>
<feature type="domain" description="Glycosyl transferase family 1" evidence="3">
    <location>
        <begin position="208"/>
        <end position="338"/>
    </location>
</feature>
<dbReference type="EMBL" id="LTDL01000005">
    <property type="protein sequence ID" value="OAG32507.1"/>
    <property type="molecule type" value="Genomic_DNA"/>
</dbReference>
<dbReference type="Proteomes" id="UP000185944">
    <property type="component" value="Unassembled WGS sequence"/>
</dbReference>
<dbReference type="PANTHER" id="PTHR12526">
    <property type="entry name" value="GLYCOSYLTRANSFERASE"/>
    <property type="match status" value="1"/>
</dbReference>
<sequence>MILRIQIIWALLLWVGASFQTASEATPKLKIAVVSTYPPTGCGIAEFTRNMAKSIVQASPENVEIHVYSTSKVPHTAAPALSPGVFVKRIRYTKKREAAALRRMAKEINNGGFDALLVQHEDGLMHNPDHFTSFLQLVSPKIKTYVFIHTGLPYPDMTRRNRYKKLAAYTDGIIALGWKVKKSLRHAYGISDTKVHYFPHGVTTAGGKPKKNKNKFVVLMGGIMKKDKGTYVAIKALELLKKRRQLGNLVLEIVGKDNKNGQHYRAVMAQVRQKGLSAHIRWTFGFTSLKELTRRHLMADVFLAPFLGEVPTSGTLTFAMSCGLPVVATPFGMSGELLGLNPRVPEGSSGGTSRKEKEMTSYTNYGAVVPYSSASAVADALHTLMTKPKMRREMGRNAKKMINMITWKKVGKSLHTYLVEKNTPPPLLPCPYQNVDYNSTCQWIGENICDFDKEKTTPPQDGAYVLYTDPFVAINGMVQKGKITRLAVRVYQENPTERGAKCNEAFVYASKKKLPIILPGSTMTKKLGGSIQIMDPGNVLCKTEHKNGLEICTPNVTFLVSPNVGGWINLKFIRDNRFGYARGLLGMSLMKKYSFPNVTILPHSAWELKDWFGSAFSGNPKTTTQSRYTGLFYGAPKTPLKAIQQGNQTKEKYQLTKLLASGKEGGALRKSFVQSLGNPDVSVHLRRGKTPPKKTLATLSLEQYVVLDYVHDGL</sequence>
<name>A0A177EKN4_9MICR</name>
<reference evidence="5 6" key="1">
    <citation type="submission" date="2016-02" db="EMBL/GenBank/DDBJ databases">
        <title>Discovery of a natural microsporidian pathogen with a broad tissue tropism in Caenorhabditis elegans.</title>
        <authorList>
            <person name="Luallen R.J."/>
            <person name="Reinke A.W."/>
            <person name="Tong L."/>
            <person name="Botts M.R."/>
            <person name="Felix M.-A."/>
            <person name="Troemel E.R."/>
        </authorList>
    </citation>
    <scope>NUCLEOTIDE SEQUENCE [LARGE SCALE GENOMIC DNA]</scope>
    <source>
        <strain evidence="5 6">JUm2807</strain>
    </source>
</reference>
<evidence type="ECO:0008006" key="7">
    <source>
        <dbReference type="Google" id="ProtNLM"/>
    </source>
</evidence>
<dbReference type="GeneID" id="93648572"/>
<organism evidence="5 6">
    <name type="scientific">Nematocida displodere</name>
    <dbReference type="NCBI Taxonomy" id="1805483"/>
    <lineage>
        <taxon>Eukaryota</taxon>
        <taxon>Fungi</taxon>
        <taxon>Fungi incertae sedis</taxon>
        <taxon>Microsporidia</taxon>
        <taxon>Nematocida</taxon>
    </lineage>
</organism>
<dbReference type="OrthoDB" id="2193793at2759"/>
<feature type="signal peptide" evidence="2">
    <location>
        <begin position="1"/>
        <end position="25"/>
    </location>
</feature>
<evidence type="ECO:0000259" key="4">
    <source>
        <dbReference type="Pfam" id="PF13439"/>
    </source>
</evidence>
<dbReference type="RefSeq" id="XP_067545765.1">
    <property type="nucleotide sequence ID" value="XM_067689640.1"/>
</dbReference>
<comment type="caution">
    <text evidence="5">The sequence shown here is derived from an EMBL/GenBank/DDBJ whole genome shotgun (WGS) entry which is preliminary data.</text>
</comment>
<proteinExistence type="predicted"/>
<keyword evidence="6" id="KW-1185">Reference proteome</keyword>
<keyword evidence="1" id="KW-0328">Glycosyltransferase</keyword>
<evidence type="ECO:0000313" key="6">
    <source>
        <dbReference type="Proteomes" id="UP000185944"/>
    </source>
</evidence>
<feature type="domain" description="Glycosyltransferase subfamily 4-like N-terminal" evidence="4">
    <location>
        <begin position="43"/>
        <end position="204"/>
    </location>
</feature>
<accession>A0A177EKN4</accession>
<feature type="chain" id="PRO_5008060542" description="Glycosyl transferase family 1 domain-containing protein" evidence="2">
    <location>
        <begin position="26"/>
        <end position="714"/>
    </location>
</feature>
<dbReference type="PANTHER" id="PTHR12526:SF572">
    <property type="entry name" value="BLL5144 PROTEIN"/>
    <property type="match status" value="1"/>
</dbReference>
<protein>
    <recommendedName>
        <fullName evidence="7">Glycosyl transferase family 1 domain-containing protein</fullName>
    </recommendedName>
</protein>
<keyword evidence="2" id="KW-0732">Signal</keyword>
<gene>
    <name evidence="5" type="ORF">NEDG_02222</name>
</gene>
<evidence type="ECO:0000256" key="1">
    <source>
        <dbReference type="ARBA" id="ARBA00022676"/>
    </source>
</evidence>
<dbReference type="Pfam" id="PF13439">
    <property type="entry name" value="Glyco_transf_4"/>
    <property type="match status" value="1"/>
</dbReference>
<dbReference type="AlphaFoldDB" id="A0A177EKN4"/>
<evidence type="ECO:0000256" key="2">
    <source>
        <dbReference type="SAM" id="SignalP"/>
    </source>
</evidence>
<evidence type="ECO:0000313" key="5">
    <source>
        <dbReference type="EMBL" id="OAG32507.1"/>
    </source>
</evidence>
<dbReference type="VEuPathDB" id="MicrosporidiaDB:NEDG_02222"/>
<dbReference type="InterPro" id="IPR028098">
    <property type="entry name" value="Glyco_trans_4-like_N"/>
</dbReference>
<dbReference type="STRING" id="1805483.A0A177EKN4"/>